<sequence length="63" mass="6340">MAATACAAGDSTAGKGRAARSIEEAQPVMGPLRTRKSLPPMDMRAVLDATDVEHAIVAGGACS</sequence>
<evidence type="ECO:0000256" key="1">
    <source>
        <dbReference type="SAM" id="MobiDB-lite"/>
    </source>
</evidence>
<proteinExistence type="predicted"/>
<feature type="region of interest" description="Disordered" evidence="1">
    <location>
        <begin position="1"/>
        <end position="20"/>
    </location>
</feature>
<protein>
    <submittedName>
        <fullName evidence="2">Uncharacterized protein</fullName>
    </submittedName>
</protein>
<comment type="caution">
    <text evidence="2">The sequence shown here is derived from an EMBL/GenBank/DDBJ whole genome shotgun (WGS) entry which is preliminary data.</text>
</comment>
<dbReference type="HOGENOM" id="CLU_2881080_0_0_11"/>
<dbReference type="EMBL" id="ADNV01000014">
    <property type="protein sequence ID" value="EFG80010.1"/>
    <property type="molecule type" value="Genomic_DNA"/>
</dbReference>
<dbReference type="AlphaFoldDB" id="D5P1M5"/>
<reference evidence="2 3" key="1">
    <citation type="submission" date="2010-04" db="EMBL/GenBank/DDBJ databases">
        <authorList>
            <person name="Muzny D."/>
            <person name="Qin X."/>
            <person name="Deng J."/>
            <person name="Jiang H."/>
            <person name="Liu Y."/>
            <person name="Qu J."/>
            <person name="Song X.-Z."/>
            <person name="Zhang L."/>
            <person name="Thornton R."/>
            <person name="Coyle M."/>
            <person name="Francisco L."/>
            <person name="Jackson L."/>
            <person name="Javaid M."/>
            <person name="Korchina V."/>
            <person name="Kovar C."/>
            <person name="Mata R."/>
            <person name="Mathew T."/>
            <person name="Ngo R."/>
            <person name="Nguyen L."/>
            <person name="Nguyen N."/>
            <person name="Okwuonu G."/>
            <person name="Ongeri F."/>
            <person name="Pham C."/>
            <person name="Simmons D."/>
            <person name="Wilczek-Boney K."/>
            <person name="Hale W."/>
            <person name="Jakkamsetti A."/>
            <person name="Pham P."/>
            <person name="Ruth R."/>
            <person name="San Lucas F."/>
            <person name="Warren J."/>
            <person name="Zhang J."/>
            <person name="Zhao Z."/>
            <person name="Zhou C."/>
            <person name="Zhu D."/>
            <person name="Lee S."/>
            <person name="Bess C."/>
            <person name="Blankenburg K."/>
            <person name="Forbes L."/>
            <person name="Fu Q."/>
            <person name="Gubbala S."/>
            <person name="Hirani K."/>
            <person name="Jayaseelan J.C."/>
            <person name="Lara F."/>
            <person name="Munidasa M."/>
            <person name="Palculict T."/>
            <person name="Patil S."/>
            <person name="Pu L.-L."/>
            <person name="Saada N."/>
            <person name="Tang L."/>
            <person name="Weissenberger G."/>
            <person name="Zhu Y."/>
            <person name="Hemphill L."/>
            <person name="Shang Y."/>
            <person name="Youmans B."/>
            <person name="Ayvaz T."/>
            <person name="Ross M."/>
            <person name="Santibanez J."/>
            <person name="Aqrawi P."/>
            <person name="Gross S."/>
            <person name="Joshi V."/>
            <person name="Fowler G."/>
            <person name="Nazareth L."/>
            <person name="Reid J."/>
            <person name="Worley K."/>
            <person name="Petrosino J."/>
            <person name="Highlander S."/>
            <person name="Gibbs R."/>
        </authorList>
    </citation>
    <scope>NUCLEOTIDE SEQUENCE [LARGE SCALE GENOMIC DNA]</scope>
    <source>
        <strain evidence="2 3">ATCC BAA-614</strain>
    </source>
</reference>
<name>D5P1M5_9MYCO</name>
<feature type="compositionally biased region" description="Low complexity" evidence="1">
    <location>
        <begin position="1"/>
        <end position="14"/>
    </location>
</feature>
<evidence type="ECO:0000313" key="3">
    <source>
        <dbReference type="Proteomes" id="UP000003653"/>
    </source>
</evidence>
<organism evidence="2 3">
    <name type="scientific">Mycobacterium parascrofulaceum ATCC BAA-614</name>
    <dbReference type="NCBI Taxonomy" id="525368"/>
    <lineage>
        <taxon>Bacteria</taxon>
        <taxon>Bacillati</taxon>
        <taxon>Actinomycetota</taxon>
        <taxon>Actinomycetes</taxon>
        <taxon>Mycobacteriales</taxon>
        <taxon>Mycobacteriaceae</taxon>
        <taxon>Mycobacterium</taxon>
        <taxon>Mycobacterium simiae complex</taxon>
    </lineage>
</organism>
<keyword evidence="3" id="KW-1185">Reference proteome</keyword>
<accession>D5P1M5</accession>
<gene>
    <name evidence="2" type="ORF">HMPREF0591_0069</name>
</gene>
<dbReference type="Proteomes" id="UP000003653">
    <property type="component" value="Unassembled WGS sequence"/>
</dbReference>
<evidence type="ECO:0000313" key="2">
    <source>
        <dbReference type="EMBL" id="EFG80010.1"/>
    </source>
</evidence>